<dbReference type="SUPFAM" id="SSF51412">
    <property type="entry name" value="Inosine monophosphate dehydrogenase (IMPDH)"/>
    <property type="match status" value="1"/>
</dbReference>
<dbReference type="FunFam" id="3.20.20.70:FF:000210">
    <property type="entry name" value="2-nitropropane dioxygenase"/>
    <property type="match status" value="1"/>
</dbReference>
<comment type="similarity">
    <text evidence="1">Belongs to the nitronate monooxygenase family. NMO class I subfamily.</text>
</comment>
<dbReference type="PANTHER" id="PTHR42747:SF4">
    <property type="entry name" value="BLR1330 PROTEIN"/>
    <property type="match status" value="1"/>
</dbReference>
<dbReference type="AlphaFoldDB" id="A0A7X5F173"/>
<keyword evidence="5 7" id="KW-0503">Monooxygenase</keyword>
<accession>A0A7X5F173</accession>
<feature type="signal peptide" evidence="6">
    <location>
        <begin position="1"/>
        <end position="17"/>
    </location>
</feature>
<gene>
    <name evidence="7" type="ORF">GWI72_05030</name>
</gene>
<keyword evidence="6" id="KW-0732">Signal</keyword>
<evidence type="ECO:0000256" key="4">
    <source>
        <dbReference type="ARBA" id="ARBA00023002"/>
    </source>
</evidence>
<sequence length="311" mass="32010">MPIPAALMKGLKLPAIASPMFLASGPDLVVETARAGVVGTFPALNQRTTQGYGDWLDEIAGRLAEAGDAAPYGVNLIVHRSNARIEADVMMTVAKKVPLVITSLGAVKDVVDAVHSYGGLVFHDVINARHAEKAAEAGVDGIIAVAAGAGGHAGSFSPFALVSEIRKVWSGPLVLAGAMNTGSDILAARAMGADMGYMGTRFLATREAQIEPAYKEMIVGASARDIVYTPAISGVNANFLRPSIIAAGLDPDNLAAHGKMDLEGEAKAWKTVWSAGHGVGGISEVLPAGELCARLIAEYTAAKAAVAADPF</sequence>
<dbReference type="InterPro" id="IPR004136">
    <property type="entry name" value="NMO"/>
</dbReference>
<evidence type="ECO:0000256" key="3">
    <source>
        <dbReference type="ARBA" id="ARBA00022643"/>
    </source>
</evidence>
<reference evidence="8" key="1">
    <citation type="submission" date="2020-01" db="EMBL/GenBank/DDBJ databases">
        <authorList>
            <person name="Fang Y."/>
            <person name="Sun R."/>
            <person name="Nie L."/>
            <person name="He J."/>
            <person name="Hao L."/>
            <person name="Wang L."/>
            <person name="Su S."/>
            <person name="Lv E."/>
            <person name="Zhang Z."/>
            <person name="Xie R."/>
            <person name="Liu H."/>
        </authorList>
    </citation>
    <scope>NUCLEOTIDE SEQUENCE [LARGE SCALE GENOMIC DNA]</scope>
    <source>
        <strain evidence="8">XCT-53</strain>
    </source>
</reference>
<keyword evidence="4" id="KW-0560">Oxidoreductase</keyword>
<evidence type="ECO:0000256" key="1">
    <source>
        <dbReference type="ARBA" id="ARBA00009881"/>
    </source>
</evidence>
<keyword evidence="2" id="KW-0285">Flavoprotein</keyword>
<evidence type="ECO:0000256" key="5">
    <source>
        <dbReference type="ARBA" id="ARBA00023033"/>
    </source>
</evidence>
<evidence type="ECO:0000256" key="2">
    <source>
        <dbReference type="ARBA" id="ARBA00022630"/>
    </source>
</evidence>
<dbReference type="Proteomes" id="UP000586722">
    <property type="component" value="Unassembled WGS sequence"/>
</dbReference>
<dbReference type="InterPro" id="IPR013785">
    <property type="entry name" value="Aldolase_TIM"/>
</dbReference>
<dbReference type="CDD" id="cd04730">
    <property type="entry name" value="NPD_like"/>
    <property type="match status" value="1"/>
</dbReference>
<dbReference type="EMBL" id="JAABLQ010000001">
    <property type="protein sequence ID" value="NBN77629.1"/>
    <property type="molecule type" value="Genomic_DNA"/>
</dbReference>
<dbReference type="PANTHER" id="PTHR42747">
    <property type="entry name" value="NITRONATE MONOOXYGENASE-RELATED"/>
    <property type="match status" value="1"/>
</dbReference>
<protein>
    <submittedName>
        <fullName evidence="7">Nitronate monooxygenase</fullName>
    </submittedName>
</protein>
<name>A0A7X5F173_9HYPH</name>
<evidence type="ECO:0000256" key="6">
    <source>
        <dbReference type="SAM" id="SignalP"/>
    </source>
</evidence>
<proteinExistence type="inferred from homology"/>
<evidence type="ECO:0000313" key="8">
    <source>
        <dbReference type="Proteomes" id="UP000586722"/>
    </source>
</evidence>
<evidence type="ECO:0000313" key="7">
    <source>
        <dbReference type="EMBL" id="NBN77629.1"/>
    </source>
</evidence>
<dbReference type="GO" id="GO:0018580">
    <property type="term" value="F:nitronate monooxygenase activity"/>
    <property type="evidence" value="ECO:0007669"/>
    <property type="project" value="InterPro"/>
</dbReference>
<dbReference type="Gene3D" id="3.20.20.70">
    <property type="entry name" value="Aldolase class I"/>
    <property type="match status" value="1"/>
</dbReference>
<feature type="chain" id="PRO_5030719485" evidence="6">
    <location>
        <begin position="18"/>
        <end position="311"/>
    </location>
</feature>
<comment type="caution">
    <text evidence="7">The sequence shown here is derived from an EMBL/GenBank/DDBJ whole genome shotgun (WGS) entry which is preliminary data.</text>
</comment>
<organism evidence="7 8">
    <name type="scientific">Pannonibacter tanglangensis</name>
    <dbReference type="NCBI Taxonomy" id="2750084"/>
    <lineage>
        <taxon>Bacteria</taxon>
        <taxon>Pseudomonadati</taxon>
        <taxon>Pseudomonadota</taxon>
        <taxon>Alphaproteobacteria</taxon>
        <taxon>Hyphomicrobiales</taxon>
        <taxon>Stappiaceae</taxon>
        <taxon>Pannonibacter</taxon>
    </lineage>
</organism>
<keyword evidence="8" id="KW-1185">Reference proteome</keyword>
<dbReference type="RefSeq" id="WP_161708017.1">
    <property type="nucleotide sequence ID" value="NZ_JAABLQ010000001.1"/>
</dbReference>
<keyword evidence="3" id="KW-0288">FMN</keyword>
<dbReference type="Pfam" id="PF03060">
    <property type="entry name" value="NMO"/>
    <property type="match status" value="1"/>
</dbReference>